<evidence type="ECO:0000313" key="2">
    <source>
        <dbReference type="Proteomes" id="UP001215280"/>
    </source>
</evidence>
<organism evidence="1 2">
    <name type="scientific">Mycena maculata</name>
    <dbReference type="NCBI Taxonomy" id="230809"/>
    <lineage>
        <taxon>Eukaryota</taxon>
        <taxon>Fungi</taxon>
        <taxon>Dikarya</taxon>
        <taxon>Basidiomycota</taxon>
        <taxon>Agaricomycotina</taxon>
        <taxon>Agaricomycetes</taxon>
        <taxon>Agaricomycetidae</taxon>
        <taxon>Agaricales</taxon>
        <taxon>Marasmiineae</taxon>
        <taxon>Mycenaceae</taxon>
        <taxon>Mycena</taxon>
    </lineage>
</organism>
<comment type="caution">
    <text evidence="1">The sequence shown here is derived from an EMBL/GenBank/DDBJ whole genome shotgun (WGS) entry which is preliminary data.</text>
</comment>
<dbReference type="EMBL" id="JARJLG010000040">
    <property type="protein sequence ID" value="KAJ7763564.1"/>
    <property type="molecule type" value="Genomic_DNA"/>
</dbReference>
<gene>
    <name evidence="1" type="ORF">DFH07DRAFT_738672</name>
</gene>
<dbReference type="AlphaFoldDB" id="A0AAD7NIJ8"/>
<name>A0AAD7NIJ8_9AGAR</name>
<protein>
    <submittedName>
        <fullName evidence="1">Uncharacterized protein</fullName>
    </submittedName>
</protein>
<sequence length="160" mass="18669">DPRSHKKTFSKNTSTGVLRKHLYENHLDVWVAGCDQLKINIKAKEAKPYVDDYRARKQTTAGASEPEPPEPRTQFSQEAFVDAIVEFIVGDDQSINVIENKQLRAIFLMLRAELRDQDIPHRTTIRKRIIEVWDEHLDTLERELGVRFFFLVPFQSHRGL</sequence>
<feature type="non-terminal residue" evidence="1">
    <location>
        <position position="1"/>
    </location>
</feature>
<reference evidence="1" key="1">
    <citation type="submission" date="2023-03" db="EMBL/GenBank/DDBJ databases">
        <title>Massive genome expansion in bonnet fungi (Mycena s.s.) driven by repeated elements and novel gene families across ecological guilds.</title>
        <authorList>
            <consortium name="Lawrence Berkeley National Laboratory"/>
            <person name="Harder C.B."/>
            <person name="Miyauchi S."/>
            <person name="Viragh M."/>
            <person name="Kuo A."/>
            <person name="Thoen E."/>
            <person name="Andreopoulos B."/>
            <person name="Lu D."/>
            <person name="Skrede I."/>
            <person name="Drula E."/>
            <person name="Henrissat B."/>
            <person name="Morin E."/>
            <person name="Kohler A."/>
            <person name="Barry K."/>
            <person name="LaButti K."/>
            <person name="Morin E."/>
            <person name="Salamov A."/>
            <person name="Lipzen A."/>
            <person name="Mereny Z."/>
            <person name="Hegedus B."/>
            <person name="Baldrian P."/>
            <person name="Stursova M."/>
            <person name="Weitz H."/>
            <person name="Taylor A."/>
            <person name="Grigoriev I.V."/>
            <person name="Nagy L.G."/>
            <person name="Martin F."/>
            <person name="Kauserud H."/>
        </authorList>
    </citation>
    <scope>NUCLEOTIDE SEQUENCE</scope>
    <source>
        <strain evidence="1">CBHHK188m</strain>
    </source>
</reference>
<accession>A0AAD7NIJ8</accession>
<keyword evidence="2" id="KW-1185">Reference proteome</keyword>
<proteinExistence type="predicted"/>
<dbReference type="Proteomes" id="UP001215280">
    <property type="component" value="Unassembled WGS sequence"/>
</dbReference>
<evidence type="ECO:0000313" key="1">
    <source>
        <dbReference type="EMBL" id="KAJ7763564.1"/>
    </source>
</evidence>